<evidence type="ECO:0000313" key="1">
    <source>
        <dbReference type="EMBL" id="KAA1081041.1"/>
    </source>
</evidence>
<accession>A0A5B0MVL5</accession>
<comment type="caution">
    <text evidence="1">The sequence shown here is derived from an EMBL/GenBank/DDBJ whole genome shotgun (WGS) entry which is preliminary data.</text>
</comment>
<gene>
    <name evidence="1" type="ORF">PGT21_028153</name>
    <name evidence="2" type="ORF">PGTUg99_023650</name>
</gene>
<protein>
    <submittedName>
        <fullName evidence="1">Uncharacterized protein</fullName>
    </submittedName>
</protein>
<evidence type="ECO:0000313" key="2">
    <source>
        <dbReference type="EMBL" id="KAA1131201.1"/>
    </source>
</evidence>
<evidence type="ECO:0000313" key="4">
    <source>
        <dbReference type="Proteomes" id="UP000325313"/>
    </source>
</evidence>
<dbReference type="Proteomes" id="UP000325313">
    <property type="component" value="Unassembled WGS sequence"/>
</dbReference>
<dbReference type="EMBL" id="VDEP01000104">
    <property type="protein sequence ID" value="KAA1131201.1"/>
    <property type="molecule type" value="Genomic_DNA"/>
</dbReference>
<name>A0A5B0MVL5_PUCGR</name>
<sequence>MAINHVILLEVGARKRIQVPSQRRPFIRGQQALSATRRVVVQDFPRTELLCCEAAFGASRPTSQPPHSACIKSSWAAGGVRARHPPSSQPRQQEKCSRSLGVTVGPHEMVNTVSLSFTL</sequence>
<dbReference type="AlphaFoldDB" id="A0A5B0MVL5"/>
<reference evidence="3 4" key="1">
    <citation type="submission" date="2019-05" db="EMBL/GenBank/DDBJ databases">
        <title>Emergence of the Ug99 lineage of the wheat stem rust pathogen through somatic hybridization.</title>
        <authorList>
            <person name="Li F."/>
            <person name="Upadhyaya N.M."/>
            <person name="Sperschneider J."/>
            <person name="Matny O."/>
            <person name="Nguyen-Phuc H."/>
            <person name="Mago R."/>
            <person name="Raley C."/>
            <person name="Miller M.E."/>
            <person name="Silverstein K.A.T."/>
            <person name="Henningsen E."/>
            <person name="Hirsch C.D."/>
            <person name="Visser B."/>
            <person name="Pretorius Z.A."/>
            <person name="Steffenson B.J."/>
            <person name="Schwessinger B."/>
            <person name="Dodds P.N."/>
            <person name="Figueroa M."/>
        </authorList>
    </citation>
    <scope>NUCLEOTIDE SEQUENCE [LARGE SCALE GENOMIC DNA]</scope>
    <source>
        <strain evidence="1">21-0</strain>
        <strain evidence="2 4">Ug99</strain>
    </source>
</reference>
<dbReference type="EMBL" id="VSWC01000131">
    <property type="protein sequence ID" value="KAA1081041.1"/>
    <property type="molecule type" value="Genomic_DNA"/>
</dbReference>
<dbReference type="Proteomes" id="UP000324748">
    <property type="component" value="Unassembled WGS sequence"/>
</dbReference>
<organism evidence="1 3">
    <name type="scientific">Puccinia graminis f. sp. tritici</name>
    <dbReference type="NCBI Taxonomy" id="56615"/>
    <lineage>
        <taxon>Eukaryota</taxon>
        <taxon>Fungi</taxon>
        <taxon>Dikarya</taxon>
        <taxon>Basidiomycota</taxon>
        <taxon>Pucciniomycotina</taxon>
        <taxon>Pucciniomycetes</taxon>
        <taxon>Pucciniales</taxon>
        <taxon>Pucciniaceae</taxon>
        <taxon>Puccinia</taxon>
    </lineage>
</organism>
<keyword evidence="3" id="KW-1185">Reference proteome</keyword>
<proteinExistence type="predicted"/>
<evidence type="ECO:0000313" key="3">
    <source>
        <dbReference type="Proteomes" id="UP000324748"/>
    </source>
</evidence>